<evidence type="ECO:0000313" key="1">
    <source>
        <dbReference type="EMBL" id="SHH79385.1"/>
    </source>
</evidence>
<reference evidence="1 2" key="1">
    <citation type="submission" date="2016-11" db="EMBL/GenBank/DDBJ databases">
        <authorList>
            <person name="Jaros S."/>
            <person name="Januszkiewicz K."/>
            <person name="Wedrychowicz H."/>
        </authorList>
    </citation>
    <scope>NUCLEOTIDE SEQUENCE [LARGE SCALE GENOMIC DNA]</scope>
    <source>
        <strain evidence="1 2">DSM 29431</strain>
    </source>
</reference>
<sequence>MTTIITRYFENADHARSVEHDLIYDHQVSPRIISIYDNADGLADRLIAANVLPDTAQAYQDRMTKGGAILLVRAGYKPLGVAKITRRVADEGGAADMGSLDESVFFKDERKRSLSVLTEHPYMLSRMRSSKSKTYHMADWPIPLISRRKPADAFAFPRHARMANFPIPLISKRKPSDAFAFPRHARMANFPIPLISKRKPYDKFAFPRHARMANFPIPLISKRKPYDKFAFPRHMRMANWPFPHLIDGETGTNAIVPGHPHMANFPIPLLSDRKPYDKFAFPRHARMANLLIPLISRRKPVTKSIIPRHARMADAILPLVIRRSETRKSDGGQGFSFSKWLGMPTIKRR</sequence>
<dbReference type="STRING" id="996342.SAMN05443551_3109"/>
<accession>A0A1M5VVV6</accession>
<dbReference type="Proteomes" id="UP000184221">
    <property type="component" value="Unassembled WGS sequence"/>
</dbReference>
<keyword evidence="2" id="KW-1185">Reference proteome</keyword>
<dbReference type="RefSeq" id="WP_072778886.1">
    <property type="nucleotide sequence ID" value="NZ_FQXC01000004.1"/>
</dbReference>
<protein>
    <submittedName>
        <fullName evidence="1">Uncharacterized protein</fullName>
    </submittedName>
</protein>
<organism evidence="1 2">
    <name type="scientific">Marivita hallyeonensis</name>
    <dbReference type="NCBI Taxonomy" id="996342"/>
    <lineage>
        <taxon>Bacteria</taxon>
        <taxon>Pseudomonadati</taxon>
        <taxon>Pseudomonadota</taxon>
        <taxon>Alphaproteobacteria</taxon>
        <taxon>Rhodobacterales</taxon>
        <taxon>Roseobacteraceae</taxon>
        <taxon>Marivita</taxon>
    </lineage>
</organism>
<dbReference type="AlphaFoldDB" id="A0A1M5VVV6"/>
<dbReference type="EMBL" id="FQXC01000004">
    <property type="protein sequence ID" value="SHH79385.1"/>
    <property type="molecule type" value="Genomic_DNA"/>
</dbReference>
<proteinExistence type="predicted"/>
<name>A0A1M5VVV6_9RHOB</name>
<dbReference type="OrthoDB" id="7867222at2"/>
<evidence type="ECO:0000313" key="2">
    <source>
        <dbReference type="Proteomes" id="UP000184221"/>
    </source>
</evidence>
<gene>
    <name evidence="1" type="ORF">SAMN05443551_3109</name>
</gene>